<keyword evidence="6 10" id="KW-1133">Transmembrane helix</keyword>
<dbReference type="Proteomes" id="UP001515480">
    <property type="component" value="Unassembled WGS sequence"/>
</dbReference>
<evidence type="ECO:0000313" key="14">
    <source>
        <dbReference type="Proteomes" id="UP001515480"/>
    </source>
</evidence>
<evidence type="ECO:0000256" key="10">
    <source>
        <dbReference type="SAM" id="Phobius"/>
    </source>
</evidence>
<evidence type="ECO:0000256" key="7">
    <source>
        <dbReference type="ARBA" id="ARBA00023136"/>
    </source>
</evidence>
<evidence type="ECO:0000256" key="2">
    <source>
        <dbReference type="ARBA" id="ARBA00022448"/>
    </source>
</evidence>
<keyword evidence="2" id="KW-0813">Transport</keyword>
<feature type="region of interest" description="Disordered" evidence="9">
    <location>
        <begin position="1746"/>
        <end position="1782"/>
    </location>
</feature>
<feature type="compositionally biased region" description="Pro residues" evidence="9">
    <location>
        <begin position="537"/>
        <end position="553"/>
    </location>
</feature>
<dbReference type="Gene3D" id="1.20.120.1770">
    <property type="match status" value="1"/>
</dbReference>
<organism evidence="13 14">
    <name type="scientific">Prymnesium parvum</name>
    <name type="common">Toxic golden alga</name>
    <dbReference type="NCBI Taxonomy" id="97485"/>
    <lineage>
        <taxon>Eukaryota</taxon>
        <taxon>Haptista</taxon>
        <taxon>Haptophyta</taxon>
        <taxon>Prymnesiophyceae</taxon>
        <taxon>Prymnesiales</taxon>
        <taxon>Prymnesiaceae</taxon>
        <taxon>Prymnesium</taxon>
    </lineage>
</organism>
<evidence type="ECO:0000256" key="1">
    <source>
        <dbReference type="ARBA" id="ARBA00004370"/>
    </source>
</evidence>
<dbReference type="InterPro" id="IPR019793">
    <property type="entry name" value="Peroxidases_heam-ligand_BS"/>
</dbReference>
<dbReference type="Gene3D" id="1.10.420.10">
    <property type="entry name" value="Peroxidase, domain 2"/>
    <property type="match status" value="1"/>
</dbReference>
<feature type="compositionally biased region" description="Pro residues" evidence="9">
    <location>
        <begin position="147"/>
        <end position="157"/>
    </location>
</feature>
<sequence>MLLLATSPVLGGPSNLGCDRKLEVGEIIMAALAVRHDVAPRFQGRACGGSYTAGEKLLVELTEGGTLALLLEGAVFTSPSARCSGRRLDFLSLAASPSAPAQLEIDTSGGAGPVSVWFGVGEAYGLAVRVSDRCTLQRRGGAEGAPPLAPPPSPPRASPLDEYDWAAHALPNGTARCVGSSGGVDGCRLLLGVGVPSAAGVALQLTSRASGWVGLGTSVDGSMDSGGAGSPSLVTFFDAGQPPRQAYSILYSYNLADVRERRRLPTDRISVTSAHRRDGVTRVTYWVEFAPCGRGAPLAACSDRPTWFLLAAAASDKVQAHEVAYDVQLTFGEGGEVSWRAGFSLWLVVGHALMMGFAFAVCSPIGILMTRLRQEATKLAAVRARAHRARTQTVRRKMQPWFLAHMALQSSALLFALGGVGVALAMVRTHAAAAHARVGYAVVALFLMQAALGFFRPHAPGPGQKVTLRRRAWRELHRAIGWSVLPVAWLAFYFGVREAMHHVVSLGPPAQISPPPALPPRPASPLDDGAVDGGSPASPPSPPHAPPPPPSAPPELSAQVQLAASRLDEQLLSTPALLPLLLRLPIHGDAAAASAPLPLDAHASWATHAGVAHAAALLEQIGAAAAPSLGGASLRRLAALVAIERAGGPHLDFYASDDAAAPPPSPPPPAAAAWGRGGVEAVEYLCSLGFSEAEAVALMGAHSLGRCARADGFHAPFDSTPSALDAAYFAELFTRPWREEGGGRLSAPAAEAGGAPSFLRTDSDGSLAHDWRFYPHARAFAANTTLFRDAFRAAAGRLLRLGGGATDRFVPHALNLSRRAAAEAANAAHAVELRAEGAGLPAVRLEWEWVGGVVSFTLRVGAPVHWLGLGVSERGGMVRPSPSLAVVGVAAEGVAIRRLVAQDASAPQGSAPLLSAEEAALYPALHSGESRRLEVVDGSTLLHFTADAAWVEAFAAGGAEPAHFIWAHAPPSSVELSHHFIHRGAVALDLSSGAPTPAATPFDSANACSSSALFQTALCYVTYSPEAKQSPWIDAVRYDHQVELSRNFLVRWNVHGTYPNGYVLFELQARTLGWLAFGIKRSEEKLSTHGMVDTDMFLGRVVDGVGLVTDAWSFAVAAPVEDRLFANHTENVIQASVSGYEDAAAGISVVTFKRNFTSDDAWDFPLAPGELTVVFALSQLNSDDLATYHGPSRGFARLVIVPHQVDSTVMTIMLMVPAVGLLATLLYCWCRSAHGRKDQIFRLDGKRPELHLPDGLVYHLFLSHIWSTGQDQVAVIKRRLQTLQPGIRIFLDVDDLEDIGALEMYVRQTAVVLIFLSRGYFFSKNCIREVTAAVDQSKRLILVHEQNAEKGGAPLDSLMAECPAEYLHAVFFTRVAAPHDGSSEGGRSRRRGQSWKGARAVTLAPRADSASAAASESSHQRRILYYSRKATAAEGKAGGVAASPATDGASSPSKSSERITDGTLSEDSEMWRQRTPIPWLRVESYQLESLKLIVEEMLHSLPQYQALPTPPRLFFGSNPDKLRWWLEKPHYLISSAHNPGAAAVVRRLVDFEGGDRLLAPTEEEIAFFSRHVQAYTAHKGASAPNARVTSRLTVRTSVPERPALFRRNSRGWADAHKTDCPSGCPLPRHVFFILYLNDQTWVGEAGDQLAAEVRAVISLGIKLQVLHEQDPAAGGVEFDRFLHLTPKDLVVNGLYKQIAVALYSGSHAGISYEEVLKSLGLSKRKISNWQFSSSVSSLSLRHASKKSLKRANEGSPSSGANDSCRSGSNHSGLRILDPGKADSVGSLPGLELKKIDEVSSVNDAPNMTV</sequence>
<keyword evidence="5" id="KW-0249">Electron transport</keyword>
<dbReference type="Pfam" id="PF03351">
    <property type="entry name" value="DOMON"/>
    <property type="match status" value="1"/>
</dbReference>
<keyword evidence="14" id="KW-1185">Reference proteome</keyword>
<protein>
    <recommendedName>
        <fullName evidence="15">Peroxidase</fullName>
    </recommendedName>
</protein>
<dbReference type="SMART" id="SM00665">
    <property type="entry name" value="B561"/>
    <property type="match status" value="1"/>
</dbReference>
<comment type="subcellular location">
    <subcellularLocation>
        <location evidence="1">Membrane</location>
    </subcellularLocation>
</comment>
<evidence type="ECO:0000256" key="3">
    <source>
        <dbReference type="ARBA" id="ARBA00022692"/>
    </source>
</evidence>
<dbReference type="Pfam" id="PF03188">
    <property type="entry name" value="Cytochrom_B561"/>
    <property type="match status" value="1"/>
</dbReference>
<reference evidence="13 14" key="1">
    <citation type="journal article" date="2024" name="Science">
        <title>Giant polyketide synthase enzymes in the biosynthesis of giant marine polyether toxins.</title>
        <authorList>
            <person name="Fallon T.R."/>
            <person name="Shende V.V."/>
            <person name="Wierzbicki I.H."/>
            <person name="Pendleton A.L."/>
            <person name="Watervoot N.F."/>
            <person name="Auber R.P."/>
            <person name="Gonzalez D.J."/>
            <person name="Wisecaver J.H."/>
            <person name="Moore B.S."/>
        </authorList>
    </citation>
    <scope>NUCLEOTIDE SEQUENCE [LARGE SCALE GENOMIC DNA]</scope>
    <source>
        <strain evidence="13 14">12B1</strain>
    </source>
</reference>
<evidence type="ECO:0000256" key="6">
    <source>
        <dbReference type="ARBA" id="ARBA00022989"/>
    </source>
</evidence>
<dbReference type="PROSITE" id="PS50939">
    <property type="entry name" value="CYTOCHROME_B561"/>
    <property type="match status" value="1"/>
</dbReference>
<dbReference type="InterPro" id="IPR045266">
    <property type="entry name" value="DOH_DOMON"/>
</dbReference>
<comment type="similarity">
    <text evidence="8">Belongs to the peroxidase family.</text>
</comment>
<evidence type="ECO:0000256" key="5">
    <source>
        <dbReference type="ARBA" id="ARBA00022982"/>
    </source>
</evidence>
<dbReference type="Gene3D" id="3.40.50.10140">
    <property type="entry name" value="Toll/interleukin-1 receptor homology (TIR) domain"/>
    <property type="match status" value="1"/>
</dbReference>
<evidence type="ECO:0000256" key="8">
    <source>
        <dbReference type="RuleBase" id="RU004241"/>
    </source>
</evidence>
<dbReference type="PANTHER" id="PTHR23130">
    <property type="entry name" value="CYTOCHROME B561 AND DOMON DOMAIN-CONTAINING PROTEIN"/>
    <property type="match status" value="1"/>
</dbReference>
<dbReference type="InterPro" id="IPR010255">
    <property type="entry name" value="Haem_peroxidase_sf"/>
</dbReference>
<dbReference type="InterPro" id="IPR002016">
    <property type="entry name" value="Haem_peroxidase"/>
</dbReference>
<evidence type="ECO:0008006" key="15">
    <source>
        <dbReference type="Google" id="ProtNLM"/>
    </source>
</evidence>
<dbReference type="InterPro" id="IPR006593">
    <property type="entry name" value="Cyt_b561/ferric_Rdtase_TM"/>
</dbReference>
<dbReference type="SUPFAM" id="SSF48113">
    <property type="entry name" value="Heme-dependent peroxidases"/>
    <property type="match status" value="1"/>
</dbReference>
<feature type="transmembrane region" description="Helical" evidence="10">
    <location>
        <begin position="345"/>
        <end position="369"/>
    </location>
</feature>
<dbReference type="EMBL" id="JBGBPQ010000013">
    <property type="protein sequence ID" value="KAL1511740.1"/>
    <property type="molecule type" value="Genomic_DNA"/>
</dbReference>
<dbReference type="Pfam" id="PF00141">
    <property type="entry name" value="peroxidase"/>
    <property type="match status" value="1"/>
</dbReference>
<feature type="transmembrane region" description="Helical" evidence="10">
    <location>
        <begin position="402"/>
        <end position="426"/>
    </location>
</feature>
<proteinExistence type="inferred from homology"/>
<name>A0AB34J4D4_PRYPA</name>
<feature type="region of interest" description="Disordered" evidence="9">
    <location>
        <begin position="1379"/>
        <end position="1415"/>
    </location>
</feature>
<feature type="domain" description="Cytochrome b561" evidence="12">
    <location>
        <begin position="310"/>
        <end position="532"/>
    </location>
</feature>
<feature type="domain" description="DOMON" evidence="11">
    <location>
        <begin position="1046"/>
        <end position="1178"/>
    </location>
</feature>
<feature type="region of interest" description="Disordered" evidence="9">
    <location>
        <begin position="1436"/>
        <end position="1467"/>
    </location>
</feature>
<dbReference type="CDD" id="cd08760">
    <property type="entry name" value="Cyt_b561_FRRS1_like"/>
    <property type="match status" value="1"/>
</dbReference>
<accession>A0AB34J4D4</accession>
<keyword evidence="4" id="KW-0732">Signal</keyword>
<dbReference type="CDD" id="cd09631">
    <property type="entry name" value="DOMON_DOH"/>
    <property type="match status" value="1"/>
</dbReference>
<dbReference type="GO" id="GO:0004601">
    <property type="term" value="F:peroxidase activity"/>
    <property type="evidence" value="ECO:0007669"/>
    <property type="project" value="InterPro"/>
</dbReference>
<evidence type="ECO:0000259" key="11">
    <source>
        <dbReference type="PROSITE" id="PS50836"/>
    </source>
</evidence>
<dbReference type="GO" id="GO:0020037">
    <property type="term" value="F:heme binding"/>
    <property type="evidence" value="ECO:0007669"/>
    <property type="project" value="InterPro"/>
</dbReference>
<comment type="caution">
    <text evidence="13">The sequence shown here is derived from an EMBL/GenBank/DDBJ whole genome shotgun (WGS) entry which is preliminary data.</text>
</comment>
<dbReference type="PANTHER" id="PTHR23130:SF171">
    <property type="entry name" value="OS01G0895300 PROTEIN"/>
    <property type="match status" value="1"/>
</dbReference>
<dbReference type="GO" id="GO:0016020">
    <property type="term" value="C:membrane"/>
    <property type="evidence" value="ECO:0007669"/>
    <property type="project" value="UniProtKB-SubCell"/>
</dbReference>
<evidence type="ECO:0000313" key="13">
    <source>
        <dbReference type="EMBL" id="KAL1511740.1"/>
    </source>
</evidence>
<dbReference type="GO" id="GO:0006979">
    <property type="term" value="P:response to oxidative stress"/>
    <property type="evidence" value="ECO:0007669"/>
    <property type="project" value="InterPro"/>
</dbReference>
<dbReference type="SUPFAM" id="SSF52200">
    <property type="entry name" value="Toll/Interleukin receptor TIR domain"/>
    <property type="match status" value="1"/>
</dbReference>
<feature type="compositionally biased region" description="Pro residues" evidence="9">
    <location>
        <begin position="661"/>
        <end position="670"/>
    </location>
</feature>
<feature type="compositionally biased region" description="Polar residues" evidence="9">
    <location>
        <begin position="1754"/>
        <end position="1771"/>
    </location>
</feature>
<gene>
    <name evidence="13" type="ORF">AB1Y20_005028</name>
</gene>
<feature type="region of interest" description="Disordered" evidence="9">
    <location>
        <begin position="654"/>
        <end position="674"/>
    </location>
</feature>
<feature type="transmembrane region" description="Helical" evidence="10">
    <location>
        <begin position="438"/>
        <end position="455"/>
    </location>
</feature>
<keyword evidence="7 10" id="KW-0472">Membrane</keyword>
<feature type="compositionally biased region" description="Pro residues" evidence="9">
    <location>
        <begin position="513"/>
        <end position="523"/>
    </location>
</feature>
<evidence type="ECO:0000256" key="9">
    <source>
        <dbReference type="SAM" id="MobiDB-lite"/>
    </source>
</evidence>
<dbReference type="InterPro" id="IPR005018">
    <property type="entry name" value="DOMON_domain"/>
</dbReference>
<feature type="transmembrane region" description="Helical" evidence="10">
    <location>
        <begin position="476"/>
        <end position="496"/>
    </location>
</feature>
<evidence type="ECO:0000259" key="12">
    <source>
        <dbReference type="PROSITE" id="PS50939"/>
    </source>
</evidence>
<feature type="region of interest" description="Disordered" evidence="9">
    <location>
        <begin position="513"/>
        <end position="557"/>
    </location>
</feature>
<dbReference type="PROSITE" id="PS00435">
    <property type="entry name" value="PEROXIDASE_1"/>
    <property type="match status" value="1"/>
</dbReference>
<keyword evidence="3 10" id="KW-0812">Transmembrane</keyword>
<dbReference type="Gene3D" id="1.10.520.10">
    <property type="match status" value="1"/>
</dbReference>
<dbReference type="PROSITE" id="PS50836">
    <property type="entry name" value="DOMON"/>
    <property type="match status" value="1"/>
</dbReference>
<feature type="region of interest" description="Disordered" evidence="9">
    <location>
        <begin position="139"/>
        <end position="158"/>
    </location>
</feature>
<evidence type="ECO:0000256" key="4">
    <source>
        <dbReference type="ARBA" id="ARBA00022729"/>
    </source>
</evidence>
<dbReference type="InterPro" id="IPR035897">
    <property type="entry name" value="Toll_tir_struct_dom_sf"/>
</dbReference>